<evidence type="ECO:0008006" key="4">
    <source>
        <dbReference type="Google" id="ProtNLM"/>
    </source>
</evidence>
<protein>
    <recommendedName>
        <fullName evidence="4">Pyridoxamine 5'-phosphate oxidase putative domain-containing protein</fullName>
    </recommendedName>
</protein>
<reference evidence="2 3" key="1">
    <citation type="journal article" date="2024" name="Commun. Biol.">
        <title>Comparative genomic analysis of thermophilic fungi reveals convergent evolutionary adaptations and gene losses.</title>
        <authorList>
            <person name="Steindorff A.S."/>
            <person name="Aguilar-Pontes M.V."/>
            <person name="Robinson A.J."/>
            <person name="Andreopoulos B."/>
            <person name="LaButti K."/>
            <person name="Kuo A."/>
            <person name="Mondo S."/>
            <person name="Riley R."/>
            <person name="Otillar R."/>
            <person name="Haridas S."/>
            <person name="Lipzen A."/>
            <person name="Grimwood J."/>
            <person name="Schmutz J."/>
            <person name="Clum A."/>
            <person name="Reid I.D."/>
            <person name="Moisan M.C."/>
            <person name="Butler G."/>
            <person name="Nguyen T.T.M."/>
            <person name="Dewar K."/>
            <person name="Conant G."/>
            <person name="Drula E."/>
            <person name="Henrissat B."/>
            <person name="Hansel C."/>
            <person name="Singer S."/>
            <person name="Hutchinson M.I."/>
            <person name="de Vries R.P."/>
            <person name="Natvig D.O."/>
            <person name="Powell A.J."/>
            <person name="Tsang A."/>
            <person name="Grigoriev I.V."/>
        </authorList>
    </citation>
    <scope>NUCLEOTIDE SEQUENCE [LARGE SCALE GENOMIC DNA]</scope>
    <source>
        <strain evidence="2 3">CBS 494.80</strain>
    </source>
</reference>
<dbReference type="PANTHER" id="PTHR39336">
    <property type="entry name" value="PYRIDOXAMINE PHOSPHATE OXIDASE FAMILY PROTEIN (AFU_ORTHOLOGUE AFUA_6G11440)"/>
    <property type="match status" value="1"/>
</dbReference>
<keyword evidence="1" id="KW-1133">Transmembrane helix</keyword>
<dbReference type="EMBL" id="JAZHXI010000003">
    <property type="protein sequence ID" value="KAL2073630.1"/>
    <property type="molecule type" value="Genomic_DNA"/>
</dbReference>
<dbReference type="Gene3D" id="2.30.110.10">
    <property type="entry name" value="Electron Transport, Fmn-binding Protein, Chain A"/>
    <property type="match status" value="1"/>
</dbReference>
<evidence type="ECO:0000313" key="3">
    <source>
        <dbReference type="Proteomes" id="UP001595075"/>
    </source>
</evidence>
<keyword evidence="3" id="KW-1185">Reference proteome</keyword>
<keyword evidence="1" id="KW-0812">Transmembrane</keyword>
<comment type="caution">
    <text evidence="2">The sequence shown here is derived from an EMBL/GenBank/DDBJ whole genome shotgun (WGS) entry which is preliminary data.</text>
</comment>
<accession>A0ABR4CUW5</accession>
<feature type="transmembrane region" description="Helical" evidence="1">
    <location>
        <begin position="254"/>
        <end position="272"/>
    </location>
</feature>
<sequence length="281" mass="31126">MGAFYETIPPSLMEWILAQKVFWIASSPLSASGHINLSPKGGSYFGLLSPTKFWYIDLTGSGVETLSHLQEPGNGRITVLFNAFEGAPRIVRLWGKGEVLEWGSKEFKDFVAEREQEGEGMSEKVIAGTRAVVVVSITQVGSSCGFSMPFYEYKGHRETLNEFFVKRVKAEEEGNRKDGIEKYWAYKNSYSMDGLPGLRRGVETSKRENVVPIKKMVGSYALESQSTPRSGPAFRSRFSGKLSSMGENVSLEQVVIVVLAFLMGGLVQYVYLSGGKNRLSL</sequence>
<dbReference type="Proteomes" id="UP001595075">
    <property type="component" value="Unassembled WGS sequence"/>
</dbReference>
<name>A0ABR4CUW5_9HELO</name>
<dbReference type="InterPro" id="IPR012349">
    <property type="entry name" value="Split_barrel_FMN-bd"/>
</dbReference>
<evidence type="ECO:0000256" key="1">
    <source>
        <dbReference type="SAM" id="Phobius"/>
    </source>
</evidence>
<gene>
    <name evidence="2" type="ORF">VTL71DRAFT_10956</name>
</gene>
<organism evidence="2 3">
    <name type="scientific">Oculimacula yallundae</name>
    <dbReference type="NCBI Taxonomy" id="86028"/>
    <lineage>
        <taxon>Eukaryota</taxon>
        <taxon>Fungi</taxon>
        <taxon>Dikarya</taxon>
        <taxon>Ascomycota</taxon>
        <taxon>Pezizomycotina</taxon>
        <taxon>Leotiomycetes</taxon>
        <taxon>Helotiales</taxon>
        <taxon>Ploettnerulaceae</taxon>
        <taxon>Oculimacula</taxon>
    </lineage>
</organism>
<keyword evidence="1" id="KW-0472">Membrane</keyword>
<evidence type="ECO:0000313" key="2">
    <source>
        <dbReference type="EMBL" id="KAL2073630.1"/>
    </source>
</evidence>
<proteinExistence type="predicted"/>
<dbReference type="PANTHER" id="PTHR39336:SF3">
    <property type="entry name" value="PYRIDOXAMINE PHOSPHATE OXIDASE"/>
    <property type="match status" value="1"/>
</dbReference>